<evidence type="ECO:0000256" key="1">
    <source>
        <dbReference type="SAM" id="MobiDB-lite"/>
    </source>
</evidence>
<dbReference type="AlphaFoldDB" id="A0AAW7XHQ1"/>
<organism evidence="2 3">
    <name type="scientific">Neptunomonas phycophila</name>
    <dbReference type="NCBI Taxonomy" id="1572645"/>
    <lineage>
        <taxon>Bacteria</taxon>
        <taxon>Pseudomonadati</taxon>
        <taxon>Pseudomonadota</taxon>
        <taxon>Gammaproteobacteria</taxon>
        <taxon>Oceanospirillales</taxon>
        <taxon>Oceanospirillaceae</taxon>
        <taxon>Neptunomonas</taxon>
    </lineage>
</organism>
<dbReference type="Pfam" id="PF11948">
    <property type="entry name" value="DUF3465"/>
    <property type="match status" value="1"/>
</dbReference>
<dbReference type="EMBL" id="JAUOPG010000002">
    <property type="protein sequence ID" value="MDO6452602.1"/>
    <property type="molecule type" value="Genomic_DNA"/>
</dbReference>
<dbReference type="Proteomes" id="UP001169862">
    <property type="component" value="Unassembled WGS sequence"/>
</dbReference>
<gene>
    <name evidence="2" type="ORF">Q4490_03400</name>
</gene>
<accession>A0AAW7XHQ1</accession>
<comment type="caution">
    <text evidence="2">The sequence shown here is derived from an EMBL/GenBank/DDBJ whole genome shotgun (WGS) entry which is preliminary data.</text>
</comment>
<evidence type="ECO:0000313" key="2">
    <source>
        <dbReference type="EMBL" id="MDO6452602.1"/>
    </source>
</evidence>
<dbReference type="RefSeq" id="WP_303548642.1">
    <property type="nucleotide sequence ID" value="NZ_JAUOPG010000002.1"/>
</dbReference>
<feature type="compositionally biased region" description="Low complexity" evidence="1">
    <location>
        <begin position="43"/>
        <end position="61"/>
    </location>
</feature>
<sequence>MKNLSKMHRRILLVLILGAVWLVNEYNDGRLFNNPTVKAMLDSQSQQSNNTSSSSANTSSVTASLQGQAQVDQAFAQQRSDLIVTLDAEVIKVLPDDNKGSRHQRFLLKLDSGLTVLVAHNIDLAPRVADLSRGDVIRIKGEYEWTDKGGVIHWTHHDPAGHHVGGWIERNGQRYE</sequence>
<reference evidence="2" key="1">
    <citation type="submission" date="2023-07" db="EMBL/GenBank/DDBJ databases">
        <title>Genome content predicts the carbon catabolic preferences of heterotrophic bacteria.</title>
        <authorList>
            <person name="Gralka M."/>
        </authorList>
    </citation>
    <scope>NUCLEOTIDE SEQUENCE</scope>
    <source>
        <strain evidence="2">I2M16</strain>
    </source>
</reference>
<protein>
    <submittedName>
        <fullName evidence="2">DUF3465 domain-containing protein</fullName>
    </submittedName>
</protein>
<proteinExistence type="predicted"/>
<dbReference type="InterPro" id="IPR021856">
    <property type="entry name" value="DUF3465"/>
</dbReference>
<evidence type="ECO:0000313" key="3">
    <source>
        <dbReference type="Proteomes" id="UP001169862"/>
    </source>
</evidence>
<name>A0AAW7XHQ1_9GAMM</name>
<feature type="region of interest" description="Disordered" evidence="1">
    <location>
        <begin position="42"/>
        <end position="61"/>
    </location>
</feature>